<dbReference type="GO" id="GO:0005829">
    <property type="term" value="C:cytosol"/>
    <property type="evidence" value="ECO:0007669"/>
    <property type="project" value="TreeGrafter"/>
</dbReference>
<dbReference type="InterPro" id="IPR011251">
    <property type="entry name" value="Luciferase-like_dom"/>
</dbReference>
<dbReference type="Gene3D" id="3.20.20.30">
    <property type="entry name" value="Luciferase-like domain"/>
    <property type="match status" value="1"/>
</dbReference>
<dbReference type="EMBL" id="LAJE02000009">
    <property type="protein sequence ID" value="OEO33260.1"/>
    <property type="molecule type" value="Genomic_DNA"/>
</dbReference>
<proteinExistence type="predicted"/>
<dbReference type="AlphaFoldDB" id="A0A1E5XXD9"/>
<organism evidence="4 5">
    <name type="scientific">Devosia insulae DS-56</name>
    <dbReference type="NCBI Taxonomy" id="1116389"/>
    <lineage>
        <taxon>Bacteria</taxon>
        <taxon>Pseudomonadati</taxon>
        <taxon>Pseudomonadota</taxon>
        <taxon>Alphaproteobacteria</taxon>
        <taxon>Hyphomicrobiales</taxon>
        <taxon>Devosiaceae</taxon>
        <taxon>Devosia</taxon>
    </lineage>
</organism>
<gene>
    <name evidence="4" type="ORF">VW23_007565</name>
</gene>
<dbReference type="GO" id="GO:0016705">
    <property type="term" value="F:oxidoreductase activity, acting on paired donors, with incorporation or reduction of molecular oxygen"/>
    <property type="evidence" value="ECO:0007669"/>
    <property type="project" value="InterPro"/>
</dbReference>
<evidence type="ECO:0000313" key="4">
    <source>
        <dbReference type="EMBL" id="OEO33260.1"/>
    </source>
</evidence>
<protein>
    <recommendedName>
        <fullName evidence="3">Luciferase-like domain-containing protein</fullName>
    </recommendedName>
</protein>
<sequence length="347" mass="37313">MTTPKPTPEFRAGAALFLTGRFVGASDQVRFASAVETALAAEAEGFDDLWATEHHYLREQSPSALTLAAYLLGRTTRVRVGTAVTMLPVHSPVHVAEQAALLDQLSGGRFDLGLGRGAETVEYEVMSSLTHYNHGMAEALDLLLASFAGSVAADTELYRFRRVSPQPRPLTSPHPPILMATESDSSLALAARHGFNCMFFFNHGRDAEALAELSGRHAAIAAEHGHPGPWHHTVLVYAQVADTDAEAAEIIRGPLLQGMTTTGAEYIFLQETVRQNPDRGPRIEHIVAQHAVGTPQTCAERLVGIVETSGIGRVILAVEAAGTPDGALDNVRRLGREVLPLVRDRLA</sequence>
<keyword evidence="2" id="KW-0503">Monooxygenase</keyword>
<reference evidence="4 5" key="1">
    <citation type="journal article" date="2015" name="Genome Announc.">
        <title>Genome Assemblies of Three Soil-Associated Devosia species: D. insulae, D. limi, and D. soli.</title>
        <authorList>
            <person name="Hassan Y.I."/>
            <person name="Lepp D."/>
            <person name="Zhou T."/>
        </authorList>
    </citation>
    <scope>NUCLEOTIDE SEQUENCE [LARGE SCALE GENOMIC DNA]</scope>
    <source>
        <strain evidence="4 5">DS-56</strain>
    </source>
</reference>
<dbReference type="InterPro" id="IPR036661">
    <property type="entry name" value="Luciferase-like_sf"/>
</dbReference>
<accession>A0A1E5XXD9</accession>
<name>A0A1E5XXD9_9HYPH</name>
<comment type="caution">
    <text evidence="4">The sequence shown here is derived from an EMBL/GenBank/DDBJ whole genome shotgun (WGS) entry which is preliminary data.</text>
</comment>
<dbReference type="InterPro" id="IPR050766">
    <property type="entry name" value="Bact_Lucif_Oxidored"/>
</dbReference>
<dbReference type="Proteomes" id="UP000095463">
    <property type="component" value="Unassembled WGS sequence"/>
</dbReference>
<dbReference type="SUPFAM" id="SSF51679">
    <property type="entry name" value="Bacterial luciferase-like"/>
    <property type="match status" value="1"/>
</dbReference>
<dbReference type="PANTHER" id="PTHR30137">
    <property type="entry name" value="LUCIFERASE-LIKE MONOOXYGENASE"/>
    <property type="match status" value="1"/>
</dbReference>
<dbReference type="Pfam" id="PF00296">
    <property type="entry name" value="Bac_luciferase"/>
    <property type="match status" value="1"/>
</dbReference>
<evidence type="ECO:0000256" key="2">
    <source>
        <dbReference type="ARBA" id="ARBA00023033"/>
    </source>
</evidence>
<dbReference type="GO" id="GO:0004497">
    <property type="term" value="F:monooxygenase activity"/>
    <property type="evidence" value="ECO:0007669"/>
    <property type="project" value="UniProtKB-KW"/>
</dbReference>
<feature type="domain" description="Luciferase-like" evidence="3">
    <location>
        <begin position="23"/>
        <end position="308"/>
    </location>
</feature>
<evidence type="ECO:0000313" key="5">
    <source>
        <dbReference type="Proteomes" id="UP000095463"/>
    </source>
</evidence>
<evidence type="ECO:0000259" key="3">
    <source>
        <dbReference type="Pfam" id="PF00296"/>
    </source>
</evidence>
<evidence type="ECO:0000256" key="1">
    <source>
        <dbReference type="ARBA" id="ARBA00023002"/>
    </source>
</evidence>
<keyword evidence="5" id="KW-1185">Reference proteome</keyword>
<keyword evidence="1" id="KW-0560">Oxidoreductase</keyword>
<dbReference type="PANTHER" id="PTHR30137:SF8">
    <property type="entry name" value="BLR5498 PROTEIN"/>
    <property type="match status" value="1"/>
</dbReference>